<feature type="transmembrane region" description="Helical" evidence="1">
    <location>
        <begin position="21"/>
        <end position="46"/>
    </location>
</feature>
<feature type="transmembrane region" description="Helical" evidence="1">
    <location>
        <begin position="52"/>
        <end position="72"/>
    </location>
</feature>
<reference evidence="2 3" key="1">
    <citation type="submission" date="2020-07" db="EMBL/GenBank/DDBJ databases">
        <title>Genomic Encyclopedia of Type Strains, Phase IV (KMG-IV): sequencing the most valuable type-strain genomes for metagenomic binning, comparative biology and taxonomic classification.</title>
        <authorList>
            <person name="Goeker M."/>
        </authorList>
    </citation>
    <scope>NUCLEOTIDE SEQUENCE [LARGE SCALE GENOMIC DNA]</scope>
    <source>
        <strain evidence="2 3">DSM 45533</strain>
    </source>
</reference>
<comment type="caution">
    <text evidence="2">The sequence shown here is derived from an EMBL/GenBank/DDBJ whole genome shotgun (WGS) entry which is preliminary data.</text>
</comment>
<dbReference type="EMBL" id="JACDUR010000007">
    <property type="protein sequence ID" value="MBA2895751.1"/>
    <property type="molecule type" value="Genomic_DNA"/>
</dbReference>
<keyword evidence="1" id="KW-0812">Transmembrane</keyword>
<gene>
    <name evidence="2" type="ORF">HNR30_007137</name>
</gene>
<dbReference type="InterPro" id="IPR045713">
    <property type="entry name" value="DUF6069"/>
</dbReference>
<dbReference type="Proteomes" id="UP000530928">
    <property type="component" value="Unassembled WGS sequence"/>
</dbReference>
<keyword evidence="1" id="KW-1133">Transmembrane helix</keyword>
<evidence type="ECO:0000313" key="2">
    <source>
        <dbReference type="EMBL" id="MBA2895751.1"/>
    </source>
</evidence>
<name>A0A7W0HUG1_9ACTN</name>
<organism evidence="2 3">
    <name type="scientific">Nonomuraea soli</name>
    <dbReference type="NCBI Taxonomy" id="1032476"/>
    <lineage>
        <taxon>Bacteria</taxon>
        <taxon>Bacillati</taxon>
        <taxon>Actinomycetota</taxon>
        <taxon>Actinomycetes</taxon>
        <taxon>Streptosporangiales</taxon>
        <taxon>Streptosporangiaceae</taxon>
        <taxon>Nonomuraea</taxon>
    </lineage>
</organism>
<proteinExistence type="predicted"/>
<keyword evidence="1" id="KW-0472">Membrane</keyword>
<dbReference type="Pfam" id="PF19545">
    <property type="entry name" value="DUF6069"/>
    <property type="match status" value="1"/>
</dbReference>
<protein>
    <submittedName>
        <fullName evidence="2">Phosphatidylserine synthase</fullName>
    </submittedName>
</protein>
<sequence>MTTAASSPTPPLATRRRDRALAVAAATVAASIVSLLAPAPVVVMGGQPPMTIGLPMVAGFTLVLSLLGWAALALLERFTARARTAWTSLSVVVLALSLVPPLSATATTGAKLVLCAMHVVAGAALIPLLRRTARR</sequence>
<keyword evidence="3" id="KW-1185">Reference proteome</keyword>
<evidence type="ECO:0000313" key="3">
    <source>
        <dbReference type="Proteomes" id="UP000530928"/>
    </source>
</evidence>
<feature type="transmembrane region" description="Helical" evidence="1">
    <location>
        <begin position="109"/>
        <end position="129"/>
    </location>
</feature>
<dbReference type="AlphaFoldDB" id="A0A7W0HUG1"/>
<accession>A0A7W0HUG1</accession>
<evidence type="ECO:0000256" key="1">
    <source>
        <dbReference type="SAM" id="Phobius"/>
    </source>
</evidence>
<feature type="transmembrane region" description="Helical" evidence="1">
    <location>
        <begin position="84"/>
        <end position="103"/>
    </location>
</feature>
<dbReference type="RefSeq" id="WP_181614454.1">
    <property type="nucleotide sequence ID" value="NZ_BAABAM010000011.1"/>
</dbReference>